<sequence length="451" mass="52444">MLLNNQRVYATLEIRQNQMLFTVLKKTHNRTMVVFKKEDNKTTFLNDELIVIDVHQTANKLKTFINEYEQTHDGYKIVKVALILPSEKIQLKETYEKINIETNKKPAKITKDLIAKLKKIAFSKPSIEQNVVLESRSISWSVDHFQIPLNRIFQHEGKELSALFKNYEMNNQIVKSHKAVLQKNDLEVLYTTTSINELYRLAANETSKENSTLIIDWGEDKIEAAMYNQGIMEQNVVIPWGLNEVVKIIAQQLKIKIKNVEEYLFNLLNFSSDILNDSLVMQVFTKVDGYKKKQQYSGIKLKEIFIKELNNSYDMIKKLFICYNNSIEIVTYNFGCVQKIMGAEQLFKKGNAIANDYVFNQFNMGVNNNYNLNSSFGTIKAIEQINNVKNQFEEVITSIGVISKQHIKQKHENTIFRNPMNFGKNQLQQQAHFLINEGIFIDEQEILRKEG</sequence>
<protein>
    <recommendedName>
        <fullName evidence="3">Cell division protein FtsA</fullName>
    </recommendedName>
</protein>
<name>A0A2S0NJ27_9MOLU</name>
<dbReference type="Proteomes" id="UP000239250">
    <property type="component" value="Chromosome"/>
</dbReference>
<reference evidence="2" key="1">
    <citation type="submission" date="2018-02" db="EMBL/GenBank/DDBJ databases">
        <title>Firefly genomes illuminate parallel origins of bioluminescence in beetles.</title>
        <authorList>
            <person name="Fallon T.R."/>
            <person name="Lower S.E.S."/>
            <person name="Behringer M."/>
            <person name="Weng J.-K."/>
        </authorList>
    </citation>
    <scope>NUCLEOTIDE SEQUENCE [LARGE SCALE GENOMIC DNA]</scope>
</reference>
<evidence type="ECO:0008006" key="3">
    <source>
        <dbReference type="Google" id="ProtNLM"/>
    </source>
</evidence>
<evidence type="ECO:0000313" key="2">
    <source>
        <dbReference type="Proteomes" id="UP000239250"/>
    </source>
</evidence>
<organism evidence="1 2">
    <name type="scientific">Williamsoniiplasma luminosum</name>
    <dbReference type="NCBI Taxonomy" id="214888"/>
    <lineage>
        <taxon>Bacteria</taxon>
        <taxon>Bacillati</taxon>
        <taxon>Mycoplasmatota</taxon>
        <taxon>Mollicutes</taxon>
        <taxon>Entomoplasmatales</taxon>
        <taxon>Williamsoniiplasma</taxon>
    </lineage>
</organism>
<dbReference type="Gene3D" id="3.30.420.40">
    <property type="match status" value="1"/>
</dbReference>
<dbReference type="EMBL" id="CP027019">
    <property type="protein sequence ID" value="AVP49020.1"/>
    <property type="molecule type" value="Genomic_DNA"/>
</dbReference>
<dbReference type="RefSeq" id="WP_303662369.1">
    <property type="nucleotide sequence ID" value="NZ_CP027019.1"/>
</dbReference>
<accession>A0A2S0NJ27</accession>
<proteinExistence type="predicted"/>
<dbReference type="AlphaFoldDB" id="A0A2S0NJ27"/>
<evidence type="ECO:0000313" key="1">
    <source>
        <dbReference type="EMBL" id="AVP49020.1"/>
    </source>
</evidence>
<gene>
    <name evidence="1" type="ORF">C5T88_00245</name>
</gene>